<gene>
    <name evidence="2" type="ORF">CI238_06205</name>
</gene>
<accession>A0A162NHM2</accession>
<keyword evidence="3" id="KW-1185">Reference proteome</keyword>
<feature type="chain" id="PRO_5007837787" evidence="1">
    <location>
        <begin position="20"/>
        <end position="204"/>
    </location>
</feature>
<organism evidence="2 3">
    <name type="scientific">Colletotrichum incanum</name>
    <name type="common">Soybean anthracnose fungus</name>
    <dbReference type="NCBI Taxonomy" id="1573173"/>
    <lineage>
        <taxon>Eukaryota</taxon>
        <taxon>Fungi</taxon>
        <taxon>Dikarya</taxon>
        <taxon>Ascomycota</taxon>
        <taxon>Pezizomycotina</taxon>
        <taxon>Sordariomycetes</taxon>
        <taxon>Hypocreomycetidae</taxon>
        <taxon>Glomerellales</taxon>
        <taxon>Glomerellaceae</taxon>
        <taxon>Colletotrichum</taxon>
        <taxon>Colletotrichum spaethianum species complex</taxon>
    </lineage>
</organism>
<evidence type="ECO:0000256" key="1">
    <source>
        <dbReference type="SAM" id="SignalP"/>
    </source>
</evidence>
<comment type="caution">
    <text evidence="2">The sequence shown here is derived from an EMBL/GenBank/DDBJ whole genome shotgun (WGS) entry which is preliminary data.</text>
</comment>
<dbReference type="EMBL" id="LFIW01000552">
    <property type="protein sequence ID" value="KZL85947.1"/>
    <property type="molecule type" value="Genomic_DNA"/>
</dbReference>
<name>A0A162NHM2_COLIC</name>
<evidence type="ECO:0000313" key="3">
    <source>
        <dbReference type="Proteomes" id="UP000076584"/>
    </source>
</evidence>
<keyword evidence="1" id="KW-0732">Signal</keyword>
<reference evidence="2 3" key="1">
    <citation type="submission" date="2015-06" db="EMBL/GenBank/DDBJ databases">
        <title>Survival trade-offs in plant roots during colonization by closely related pathogenic and mutualistic fungi.</title>
        <authorList>
            <person name="Hacquard S."/>
            <person name="Kracher B."/>
            <person name="Hiruma K."/>
            <person name="Weinman A."/>
            <person name="Muench P."/>
            <person name="Garrido Oter R."/>
            <person name="Ver Loren van Themaat E."/>
            <person name="Dallerey J.-F."/>
            <person name="Damm U."/>
            <person name="Henrissat B."/>
            <person name="Lespinet O."/>
            <person name="Thon M."/>
            <person name="Kemen E."/>
            <person name="McHardy A.C."/>
            <person name="Schulze-Lefert P."/>
            <person name="O'Connell R.J."/>
        </authorList>
    </citation>
    <scope>NUCLEOTIDE SEQUENCE [LARGE SCALE GENOMIC DNA]</scope>
    <source>
        <strain evidence="2 3">MAFF 238704</strain>
    </source>
</reference>
<sequence length="204" mass="22480">MQLMKSISLLGLVAVQSLAEPIRIPSYLEARDGLNEKRVPASDWVPSPDCLMVEMGQKDSVGRGAAIIDCSLSNVAETDGLDTCIAVVVINRDAQEDDNDRFLAHVSSGSWESQLNGLYEAMDLSNPRVMIIVPNPKDSIAPGAQDQWNKDVIQHVVNQWRGYNPLSYVRDGSRLREDGGSRLWIEGNNVVHWGVTGQVIQPRS</sequence>
<evidence type="ECO:0000313" key="2">
    <source>
        <dbReference type="EMBL" id="KZL85947.1"/>
    </source>
</evidence>
<feature type="signal peptide" evidence="1">
    <location>
        <begin position="1"/>
        <end position="19"/>
    </location>
</feature>
<dbReference type="Proteomes" id="UP000076584">
    <property type="component" value="Unassembled WGS sequence"/>
</dbReference>
<proteinExistence type="predicted"/>
<dbReference type="AlphaFoldDB" id="A0A162NHM2"/>
<protein>
    <submittedName>
        <fullName evidence="2">Uncharacterized protein</fullName>
    </submittedName>
</protein>